<dbReference type="AlphaFoldDB" id="A0A1F7J805"/>
<feature type="domain" description="GH18" evidence="1">
    <location>
        <begin position="45"/>
        <end position="386"/>
    </location>
</feature>
<dbReference type="SMART" id="SM00636">
    <property type="entry name" value="Glyco_18"/>
    <property type="match status" value="1"/>
</dbReference>
<dbReference type="SUPFAM" id="SSF51445">
    <property type="entry name" value="(Trans)glycosidases"/>
    <property type="match status" value="1"/>
</dbReference>
<dbReference type="Proteomes" id="UP000176480">
    <property type="component" value="Unassembled WGS sequence"/>
</dbReference>
<dbReference type="EMBL" id="MGAR01000020">
    <property type="protein sequence ID" value="OGK51721.1"/>
    <property type="molecule type" value="Genomic_DNA"/>
</dbReference>
<gene>
    <name evidence="2" type="ORF">A2966_01195</name>
</gene>
<dbReference type="InterPro" id="IPR011583">
    <property type="entry name" value="Chitinase_II/V-like_cat"/>
</dbReference>
<evidence type="ECO:0000259" key="1">
    <source>
        <dbReference type="PROSITE" id="PS51910"/>
    </source>
</evidence>
<comment type="caution">
    <text evidence="2">The sequence shown here is derived from an EMBL/GenBank/DDBJ whole genome shotgun (WGS) entry which is preliminary data.</text>
</comment>
<evidence type="ECO:0000313" key="2">
    <source>
        <dbReference type="EMBL" id="OGK51721.1"/>
    </source>
</evidence>
<dbReference type="PANTHER" id="PTHR46066:SF2">
    <property type="entry name" value="CHITINASE DOMAIN-CONTAINING PROTEIN 1"/>
    <property type="match status" value="1"/>
</dbReference>
<dbReference type="InterPro" id="IPR029070">
    <property type="entry name" value="Chitinase_insertion_sf"/>
</dbReference>
<dbReference type="PROSITE" id="PS51910">
    <property type="entry name" value="GH18_2"/>
    <property type="match status" value="1"/>
</dbReference>
<dbReference type="GO" id="GO:0005975">
    <property type="term" value="P:carbohydrate metabolic process"/>
    <property type="evidence" value="ECO:0007669"/>
    <property type="project" value="InterPro"/>
</dbReference>
<dbReference type="Gene3D" id="3.20.20.80">
    <property type="entry name" value="Glycosidases"/>
    <property type="match status" value="1"/>
</dbReference>
<dbReference type="InterPro" id="IPR001223">
    <property type="entry name" value="Glyco_hydro18_cat"/>
</dbReference>
<dbReference type="InterPro" id="IPR017853">
    <property type="entry name" value="GH"/>
</dbReference>
<sequence>MGKIFIAIFAIIAGVSIGYYIFARPSFSPIKHLISEQLTSVSNQKLVIGFLPFWLIDKADKNYADYISTLAYFGLILDSDGSIKQYTNPQEAEPGWYALQAGKIDDLLTEAKRKDIKLSLVVFCGDEETIGQLLDKPEKHADRLVEEVTPLMKKFGFSDLNLDIESVKEASGEARLHFTQFVKQVKKGMDQNNAGTLSIDASPTVFIKKYLIDPVQISQIVDHFIIMGYDYHYPGSYVSGPVAPQAGAGTVSEFDTQVAIKLAAGVMPAEKIILAIPLYGYEWETIDDFSRAATIPGSGLVASNRRVEELLKDCEECQISREKEADEAYVVYQDTETGVYHQIFFPDKQATQAKADYAQKNKLGGIALWALGYEGDTILEPLKGYK</sequence>
<dbReference type="Gene3D" id="3.10.50.10">
    <property type="match status" value="1"/>
</dbReference>
<dbReference type="Pfam" id="PF00704">
    <property type="entry name" value="Glyco_hydro_18"/>
    <property type="match status" value="1"/>
</dbReference>
<dbReference type="STRING" id="1802067.A2966_01195"/>
<organism evidence="2 3">
    <name type="scientific">Candidatus Roizmanbacteria bacterium RIFCSPLOWO2_01_FULL_41_22</name>
    <dbReference type="NCBI Taxonomy" id="1802067"/>
    <lineage>
        <taxon>Bacteria</taxon>
        <taxon>Candidatus Roizmaniibacteriota</taxon>
    </lineage>
</organism>
<protein>
    <recommendedName>
        <fullName evidence="1">GH18 domain-containing protein</fullName>
    </recommendedName>
</protein>
<reference evidence="2 3" key="1">
    <citation type="journal article" date="2016" name="Nat. Commun.">
        <title>Thousands of microbial genomes shed light on interconnected biogeochemical processes in an aquifer system.</title>
        <authorList>
            <person name="Anantharaman K."/>
            <person name="Brown C.T."/>
            <person name="Hug L.A."/>
            <person name="Sharon I."/>
            <person name="Castelle C.J."/>
            <person name="Probst A.J."/>
            <person name="Thomas B.C."/>
            <person name="Singh A."/>
            <person name="Wilkins M.J."/>
            <person name="Karaoz U."/>
            <person name="Brodie E.L."/>
            <person name="Williams K.H."/>
            <person name="Hubbard S.S."/>
            <person name="Banfield J.F."/>
        </authorList>
    </citation>
    <scope>NUCLEOTIDE SEQUENCE [LARGE SCALE GENOMIC DNA]</scope>
</reference>
<dbReference type="PANTHER" id="PTHR46066">
    <property type="entry name" value="CHITINASE DOMAIN-CONTAINING PROTEIN 1 FAMILY MEMBER"/>
    <property type="match status" value="1"/>
</dbReference>
<name>A0A1F7J805_9BACT</name>
<dbReference type="GO" id="GO:0008061">
    <property type="term" value="F:chitin binding"/>
    <property type="evidence" value="ECO:0007669"/>
    <property type="project" value="InterPro"/>
</dbReference>
<accession>A0A1F7J805</accession>
<evidence type="ECO:0000313" key="3">
    <source>
        <dbReference type="Proteomes" id="UP000176480"/>
    </source>
</evidence>
<proteinExistence type="predicted"/>